<evidence type="ECO:0000313" key="3">
    <source>
        <dbReference type="Proteomes" id="UP000054144"/>
    </source>
</evidence>
<organism evidence="2 3">
    <name type="scientific">Fistulina hepatica ATCC 64428</name>
    <dbReference type="NCBI Taxonomy" id="1128425"/>
    <lineage>
        <taxon>Eukaryota</taxon>
        <taxon>Fungi</taxon>
        <taxon>Dikarya</taxon>
        <taxon>Basidiomycota</taxon>
        <taxon>Agaricomycotina</taxon>
        <taxon>Agaricomycetes</taxon>
        <taxon>Agaricomycetidae</taxon>
        <taxon>Agaricales</taxon>
        <taxon>Fistulinaceae</taxon>
        <taxon>Fistulina</taxon>
    </lineage>
</organism>
<name>A0A0D7ABF2_9AGAR</name>
<protein>
    <submittedName>
        <fullName evidence="2">Uncharacterized protein</fullName>
    </submittedName>
</protein>
<feature type="region of interest" description="Disordered" evidence="1">
    <location>
        <begin position="1"/>
        <end position="29"/>
    </location>
</feature>
<reference evidence="2 3" key="1">
    <citation type="journal article" date="2015" name="Fungal Genet. Biol.">
        <title>Evolution of novel wood decay mechanisms in Agaricales revealed by the genome sequences of Fistulina hepatica and Cylindrobasidium torrendii.</title>
        <authorList>
            <person name="Floudas D."/>
            <person name="Held B.W."/>
            <person name="Riley R."/>
            <person name="Nagy L.G."/>
            <person name="Koehler G."/>
            <person name="Ransdell A.S."/>
            <person name="Younus H."/>
            <person name="Chow J."/>
            <person name="Chiniquy J."/>
            <person name="Lipzen A."/>
            <person name="Tritt A."/>
            <person name="Sun H."/>
            <person name="Haridas S."/>
            <person name="LaButti K."/>
            <person name="Ohm R.A."/>
            <person name="Kues U."/>
            <person name="Blanchette R.A."/>
            <person name="Grigoriev I.V."/>
            <person name="Minto R.E."/>
            <person name="Hibbett D.S."/>
        </authorList>
    </citation>
    <scope>NUCLEOTIDE SEQUENCE [LARGE SCALE GENOMIC DNA]</scope>
    <source>
        <strain evidence="2 3">ATCC 64428</strain>
    </source>
</reference>
<dbReference type="AlphaFoldDB" id="A0A0D7ABF2"/>
<evidence type="ECO:0000313" key="2">
    <source>
        <dbReference type="EMBL" id="KIY48163.1"/>
    </source>
</evidence>
<sequence>MDLPKEGYEEDGYEESFAESRPASPAEKTVQLERTDHRAIDLPQRYAPLDHIAVDEVLGLLNKPVGCTIAEKSGSFDDILPMLVIPILLTPDKINVIWRPLSYYYVTIYAINV</sequence>
<feature type="compositionally biased region" description="Acidic residues" evidence="1">
    <location>
        <begin position="8"/>
        <end position="17"/>
    </location>
</feature>
<proteinExistence type="predicted"/>
<dbReference type="Proteomes" id="UP000054144">
    <property type="component" value="Unassembled WGS sequence"/>
</dbReference>
<evidence type="ECO:0000256" key="1">
    <source>
        <dbReference type="SAM" id="MobiDB-lite"/>
    </source>
</evidence>
<dbReference type="OrthoDB" id="6431331at2759"/>
<accession>A0A0D7ABF2</accession>
<dbReference type="EMBL" id="KN881851">
    <property type="protein sequence ID" value="KIY48163.1"/>
    <property type="molecule type" value="Genomic_DNA"/>
</dbReference>
<gene>
    <name evidence="2" type="ORF">FISHEDRAFT_73732</name>
</gene>
<keyword evidence="3" id="KW-1185">Reference proteome</keyword>